<dbReference type="Pfam" id="PF02958">
    <property type="entry name" value="EcKL"/>
    <property type="match status" value="1"/>
</dbReference>
<dbReference type="Proteomes" id="UP000494163">
    <property type="component" value="Chromosome 3R"/>
</dbReference>
<dbReference type="InterPro" id="IPR011009">
    <property type="entry name" value="Kinase-like_dom_sf"/>
</dbReference>
<keyword evidence="3" id="KW-1185">Reference proteome</keyword>
<sequence>ESFNADELYAPKWLNAQFFAEVLAKYEKDPELKVIDVKMSPATAKGDHYASVMFRAKIDYTTQNGTFTKSLIIKTMPEEEGHKKGMLGNCKIFETEVGMYTKVLPMFEEILRKVGDETRLSVACLYHSLEPRKVLIFEDLLPDGYTVIRDRSATIDELKAAYSKLAKWHAASFKLQDENPDFLKEYSYGLMAMPNLLEDQFMKSGMRLFIHFLDKTPELAKYKSYFESIETIYIDRFSKVLEEYRVNRQAGGYYVLSHGDFHLRNMLFKHNKTNQQLEDCMLVDFQICNLCPITIDLIYSVYLLMGPNECRNSYKELFKFYYSELIETLKKIGFRRVLPSLDTIWEQVAQHKYYEYFLLTTFLPMLCGVRTNTVDPADILQNEDIRQSLYFTDEFINYAKVLLPRYEKLGYLNEK</sequence>
<gene>
    <name evidence="2" type="ORF">Dbus_chr3Rg1874</name>
</gene>
<evidence type="ECO:0000313" key="2">
    <source>
        <dbReference type="EMBL" id="ALC47124.1"/>
    </source>
</evidence>
<feature type="non-terminal residue" evidence="2">
    <location>
        <position position="1"/>
    </location>
</feature>
<proteinExistence type="predicted"/>
<dbReference type="EMBL" id="CP012526">
    <property type="protein sequence ID" value="ALC47124.1"/>
    <property type="molecule type" value="Genomic_DNA"/>
</dbReference>
<name>A0A0M5J248_DROBS</name>
<dbReference type="InterPro" id="IPR015897">
    <property type="entry name" value="CHK_kinase-like"/>
</dbReference>
<dbReference type="PANTHER" id="PTHR11012:SF12">
    <property type="entry name" value="CHK KINASE-LIKE DOMAIN-CONTAINING PROTEIN-RELATED"/>
    <property type="match status" value="1"/>
</dbReference>
<dbReference type="PANTHER" id="PTHR11012">
    <property type="entry name" value="PROTEIN KINASE-LIKE DOMAIN-CONTAINING"/>
    <property type="match status" value="1"/>
</dbReference>
<dbReference type="SMART" id="SM00587">
    <property type="entry name" value="CHK"/>
    <property type="match status" value="1"/>
</dbReference>
<dbReference type="AlphaFoldDB" id="A0A0M5J248"/>
<dbReference type="InterPro" id="IPR004119">
    <property type="entry name" value="EcKL"/>
</dbReference>
<dbReference type="OMA" id="QQIHRHK"/>
<dbReference type="SUPFAM" id="SSF56112">
    <property type="entry name" value="Protein kinase-like (PK-like)"/>
    <property type="match status" value="1"/>
</dbReference>
<evidence type="ECO:0000259" key="1">
    <source>
        <dbReference type="SMART" id="SM00587"/>
    </source>
</evidence>
<organism evidence="2 3">
    <name type="scientific">Drosophila busckii</name>
    <name type="common">Fruit fly</name>
    <dbReference type="NCBI Taxonomy" id="30019"/>
    <lineage>
        <taxon>Eukaryota</taxon>
        <taxon>Metazoa</taxon>
        <taxon>Ecdysozoa</taxon>
        <taxon>Arthropoda</taxon>
        <taxon>Hexapoda</taxon>
        <taxon>Insecta</taxon>
        <taxon>Pterygota</taxon>
        <taxon>Neoptera</taxon>
        <taxon>Endopterygota</taxon>
        <taxon>Diptera</taxon>
        <taxon>Brachycera</taxon>
        <taxon>Muscomorpha</taxon>
        <taxon>Ephydroidea</taxon>
        <taxon>Drosophilidae</taxon>
        <taxon>Drosophila</taxon>
    </lineage>
</organism>
<protein>
    <submittedName>
        <fullName evidence="2">CG13659</fullName>
    </submittedName>
</protein>
<reference evidence="2 3" key="1">
    <citation type="submission" date="2015-08" db="EMBL/GenBank/DDBJ databases">
        <title>Ancestral chromatin configuration constrains chromatin evolution on differentiating sex chromosomes in Drosophila.</title>
        <authorList>
            <person name="Zhou Q."/>
            <person name="Bachtrog D."/>
        </authorList>
    </citation>
    <scope>NUCLEOTIDE SEQUENCE [LARGE SCALE GENOMIC DNA]</scope>
    <source>
        <tissue evidence="2">Whole larvae</tissue>
    </source>
</reference>
<feature type="domain" description="CHK kinase-like" evidence="1">
    <location>
        <begin position="135"/>
        <end position="331"/>
    </location>
</feature>
<dbReference type="Gene3D" id="3.90.1200.10">
    <property type="match status" value="1"/>
</dbReference>
<accession>A0A0M5J248</accession>
<dbReference type="STRING" id="30019.A0A0M5J248"/>
<dbReference type="OrthoDB" id="8250698at2759"/>
<evidence type="ECO:0000313" key="3">
    <source>
        <dbReference type="Proteomes" id="UP000494163"/>
    </source>
</evidence>